<name>A0ABW4Q361_9MICC</name>
<evidence type="ECO:0000313" key="2">
    <source>
        <dbReference type="Proteomes" id="UP001597307"/>
    </source>
</evidence>
<evidence type="ECO:0000313" key="1">
    <source>
        <dbReference type="EMBL" id="MFD1845170.1"/>
    </source>
</evidence>
<organism evidence="1 2">
    <name type="scientific">Arthrobacter flavus</name>
    <dbReference type="NCBI Taxonomy" id="95172"/>
    <lineage>
        <taxon>Bacteria</taxon>
        <taxon>Bacillati</taxon>
        <taxon>Actinomycetota</taxon>
        <taxon>Actinomycetes</taxon>
        <taxon>Micrococcales</taxon>
        <taxon>Micrococcaceae</taxon>
        <taxon>Arthrobacter</taxon>
    </lineage>
</organism>
<dbReference type="RefSeq" id="WP_343877189.1">
    <property type="nucleotide sequence ID" value="NZ_BAAAIJ010000003.1"/>
</dbReference>
<accession>A0ABW4Q361</accession>
<protein>
    <recommendedName>
        <fullName evidence="3">Helicase</fullName>
    </recommendedName>
</protein>
<evidence type="ECO:0008006" key="3">
    <source>
        <dbReference type="Google" id="ProtNLM"/>
    </source>
</evidence>
<sequence length="183" mass="20161">MIRAAKIEGLLVQVDGRPRTQLVMTLRDAGVQLNTYAETLLAHSTFDDPPGQTLRIVERTVEQLGLEQGAVLSQVFAAARKQGLELCPLTVGPYLRLALTDQANAPDLVLSAGRSPAGAIHIGSEPVSEDVKYPKGFYLRVVDGQAWLRGYCCDDTYVWTPEQRFVFLLPESEEDDPVSHYCS</sequence>
<proteinExistence type="predicted"/>
<dbReference type="Proteomes" id="UP001597307">
    <property type="component" value="Unassembled WGS sequence"/>
</dbReference>
<keyword evidence="2" id="KW-1185">Reference proteome</keyword>
<dbReference type="EMBL" id="JBHUGA010000003">
    <property type="protein sequence ID" value="MFD1845170.1"/>
    <property type="molecule type" value="Genomic_DNA"/>
</dbReference>
<gene>
    <name evidence="1" type="ORF">ACFSFX_00985</name>
</gene>
<reference evidence="2" key="1">
    <citation type="journal article" date="2019" name="Int. J. Syst. Evol. Microbiol.">
        <title>The Global Catalogue of Microorganisms (GCM) 10K type strain sequencing project: providing services to taxonomists for standard genome sequencing and annotation.</title>
        <authorList>
            <consortium name="The Broad Institute Genomics Platform"/>
            <consortium name="The Broad Institute Genome Sequencing Center for Infectious Disease"/>
            <person name="Wu L."/>
            <person name="Ma J."/>
        </authorList>
    </citation>
    <scope>NUCLEOTIDE SEQUENCE [LARGE SCALE GENOMIC DNA]</scope>
    <source>
        <strain evidence="2">JCM 11496</strain>
    </source>
</reference>
<comment type="caution">
    <text evidence="1">The sequence shown here is derived from an EMBL/GenBank/DDBJ whole genome shotgun (WGS) entry which is preliminary data.</text>
</comment>